<reference evidence="5" key="1">
    <citation type="journal article" date="2014" name="Int. J. Syst. Evol. Microbiol.">
        <title>Complete genome sequence of Corynebacterium casei LMG S-19264T (=DSM 44701T), isolated from a smear-ripened cheese.</title>
        <authorList>
            <consortium name="US DOE Joint Genome Institute (JGI-PGF)"/>
            <person name="Walter F."/>
            <person name="Albersmeier A."/>
            <person name="Kalinowski J."/>
            <person name="Ruckert C."/>
        </authorList>
    </citation>
    <scope>NUCLEOTIDE SEQUENCE</scope>
    <source>
        <strain evidence="5">JCM 4391</strain>
    </source>
</reference>
<dbReference type="Gene3D" id="1.50.10.100">
    <property type="entry name" value="Chondroitin AC/alginate lyase"/>
    <property type="match status" value="1"/>
</dbReference>
<comment type="caution">
    <text evidence="5">The sequence shown here is derived from an EMBL/GenBank/DDBJ whole genome shotgun (WGS) entry which is preliminary data.</text>
</comment>
<sequence>MPPSPSRRTLLLAAAAPVTLSAPPVQAAPAAPAAPGVPAVRAAADIYDTLRLTWRDLLLGTGFTPTAEPYATKLADLGAAARSLRSAMAPASGSLWPDLPYADPEPDTDAESYTYSGNLGTSFNRLRTMAEAGMDRAVHRRPGWAASLSMASRRITYYENGNGEKLRAWHSGSGMLYWWGGDLANGQYSDGFWPTVDPRRLPGTTASRKALADGEGGVWGAARPDVRWVGGATDGTYAAVGQYLKGLSSTLLAKKSWFFLDDAVVCLGAGIHGRDGTGVESVVDNRNLGASGTHAFTVDGTARPTAPGWSATLTGARWAHLAGHAGYVFPGGATESGTGTATVSVSGPLRDGAVIDLTWNRPVASVTSRDPSVQVMATGSSLTLRVTPGTLGAVHRAVVRPG</sequence>
<dbReference type="Proteomes" id="UP000636661">
    <property type="component" value="Unassembled WGS sequence"/>
</dbReference>
<organism evidence="5 6">
    <name type="scientific">Streptomyces lavendofoliae</name>
    <dbReference type="NCBI Taxonomy" id="67314"/>
    <lineage>
        <taxon>Bacteria</taxon>
        <taxon>Bacillati</taxon>
        <taxon>Actinomycetota</taxon>
        <taxon>Actinomycetes</taxon>
        <taxon>Kitasatosporales</taxon>
        <taxon>Streptomycetaceae</taxon>
        <taxon>Streptomyces</taxon>
    </lineage>
</organism>
<dbReference type="InterPro" id="IPR003159">
    <property type="entry name" value="Lyase_8_central_dom"/>
</dbReference>
<accession>A0A918HYH9</accession>
<evidence type="ECO:0000256" key="3">
    <source>
        <dbReference type="SAM" id="SignalP"/>
    </source>
</evidence>
<dbReference type="GO" id="GO:0016837">
    <property type="term" value="F:carbon-oxygen lyase activity, acting on polysaccharides"/>
    <property type="evidence" value="ECO:0007669"/>
    <property type="project" value="UniProtKB-ARBA"/>
</dbReference>
<evidence type="ECO:0000256" key="2">
    <source>
        <dbReference type="ARBA" id="ARBA00023239"/>
    </source>
</evidence>
<dbReference type="InterPro" id="IPR011071">
    <property type="entry name" value="Lyase_8-like_C"/>
</dbReference>
<dbReference type="PANTHER" id="PTHR38481">
    <property type="entry name" value="HYALURONATE LYASE"/>
    <property type="match status" value="1"/>
</dbReference>
<dbReference type="SUPFAM" id="SSF74650">
    <property type="entry name" value="Galactose mutarotase-like"/>
    <property type="match status" value="1"/>
</dbReference>
<evidence type="ECO:0000313" key="5">
    <source>
        <dbReference type="EMBL" id="GGU43685.1"/>
    </source>
</evidence>
<dbReference type="InterPro" id="IPR038970">
    <property type="entry name" value="Lyase_8"/>
</dbReference>
<keyword evidence="6" id="KW-1185">Reference proteome</keyword>
<dbReference type="GO" id="GO:0005576">
    <property type="term" value="C:extracellular region"/>
    <property type="evidence" value="ECO:0007669"/>
    <property type="project" value="InterPro"/>
</dbReference>
<feature type="signal peptide" evidence="3">
    <location>
        <begin position="1"/>
        <end position="27"/>
    </location>
</feature>
<comment type="similarity">
    <text evidence="1">Belongs to the polysaccharide lyase 8 family.</text>
</comment>
<dbReference type="EMBL" id="BMTP01000008">
    <property type="protein sequence ID" value="GGU43685.1"/>
    <property type="molecule type" value="Genomic_DNA"/>
</dbReference>
<dbReference type="InterPro" id="IPR006311">
    <property type="entry name" value="TAT_signal"/>
</dbReference>
<feature type="domain" description="Polysaccharide lyase family 8 central" evidence="4">
    <location>
        <begin position="134"/>
        <end position="358"/>
    </location>
</feature>
<dbReference type="Pfam" id="PF02278">
    <property type="entry name" value="Lyase_8"/>
    <property type="match status" value="1"/>
</dbReference>
<reference evidence="5" key="2">
    <citation type="submission" date="2020-09" db="EMBL/GenBank/DDBJ databases">
        <authorList>
            <person name="Sun Q."/>
            <person name="Ohkuma M."/>
        </authorList>
    </citation>
    <scope>NUCLEOTIDE SEQUENCE</scope>
    <source>
        <strain evidence="5">JCM 4391</strain>
    </source>
</reference>
<dbReference type="AlphaFoldDB" id="A0A918HYH9"/>
<keyword evidence="3" id="KW-0732">Signal</keyword>
<gene>
    <name evidence="5" type="ORF">GCM10010274_34520</name>
</gene>
<dbReference type="PANTHER" id="PTHR38481:SF1">
    <property type="entry name" value="HYALURONATE LYASE"/>
    <property type="match status" value="1"/>
</dbReference>
<dbReference type="InterPro" id="IPR011013">
    <property type="entry name" value="Gal_mutarotase_sf_dom"/>
</dbReference>
<dbReference type="Gene3D" id="2.70.98.10">
    <property type="match status" value="1"/>
</dbReference>
<dbReference type="SUPFAM" id="SSF48230">
    <property type="entry name" value="Chondroitin AC/alginate lyase"/>
    <property type="match status" value="1"/>
</dbReference>
<dbReference type="GO" id="GO:0030246">
    <property type="term" value="F:carbohydrate binding"/>
    <property type="evidence" value="ECO:0007669"/>
    <property type="project" value="InterPro"/>
</dbReference>
<dbReference type="SUPFAM" id="SSF49863">
    <property type="entry name" value="Hyaluronate lyase-like, C-terminal domain"/>
    <property type="match status" value="1"/>
</dbReference>
<dbReference type="PROSITE" id="PS51318">
    <property type="entry name" value="TAT"/>
    <property type="match status" value="1"/>
</dbReference>
<dbReference type="GO" id="GO:0005975">
    <property type="term" value="P:carbohydrate metabolic process"/>
    <property type="evidence" value="ECO:0007669"/>
    <property type="project" value="InterPro"/>
</dbReference>
<protein>
    <recommendedName>
        <fullName evidence="4">Polysaccharide lyase family 8 central domain-containing protein</fullName>
    </recommendedName>
</protein>
<dbReference type="InterPro" id="IPR014718">
    <property type="entry name" value="GH-type_carb-bd"/>
</dbReference>
<evidence type="ECO:0000259" key="4">
    <source>
        <dbReference type="Pfam" id="PF02278"/>
    </source>
</evidence>
<dbReference type="InterPro" id="IPR008929">
    <property type="entry name" value="Chondroitin_lyas"/>
</dbReference>
<evidence type="ECO:0000313" key="6">
    <source>
        <dbReference type="Proteomes" id="UP000636661"/>
    </source>
</evidence>
<keyword evidence="2" id="KW-0456">Lyase</keyword>
<evidence type="ECO:0000256" key="1">
    <source>
        <dbReference type="ARBA" id="ARBA00006699"/>
    </source>
</evidence>
<proteinExistence type="inferred from homology"/>
<feature type="chain" id="PRO_5036974443" description="Polysaccharide lyase family 8 central domain-containing protein" evidence="3">
    <location>
        <begin position="28"/>
        <end position="402"/>
    </location>
</feature>
<name>A0A918HYH9_9ACTN</name>